<dbReference type="OrthoDB" id="5326237at2759"/>
<dbReference type="GeneID" id="70220428"/>
<dbReference type="EMBL" id="JAGMUX010000013">
    <property type="protein sequence ID" value="KAH7241045.1"/>
    <property type="molecule type" value="Genomic_DNA"/>
</dbReference>
<protein>
    <submittedName>
        <fullName evidence="2">Uncharacterized protein</fullName>
    </submittedName>
</protein>
<feature type="compositionally biased region" description="Low complexity" evidence="1">
    <location>
        <begin position="1"/>
        <end position="17"/>
    </location>
</feature>
<reference evidence="2" key="1">
    <citation type="journal article" date="2021" name="Nat. Commun.">
        <title>Genetic determinants of endophytism in the Arabidopsis root mycobiome.</title>
        <authorList>
            <person name="Mesny F."/>
            <person name="Miyauchi S."/>
            <person name="Thiergart T."/>
            <person name="Pickel B."/>
            <person name="Atanasova L."/>
            <person name="Karlsson M."/>
            <person name="Huettel B."/>
            <person name="Barry K.W."/>
            <person name="Haridas S."/>
            <person name="Chen C."/>
            <person name="Bauer D."/>
            <person name="Andreopoulos W."/>
            <person name="Pangilinan J."/>
            <person name="LaButti K."/>
            <person name="Riley R."/>
            <person name="Lipzen A."/>
            <person name="Clum A."/>
            <person name="Drula E."/>
            <person name="Henrissat B."/>
            <person name="Kohler A."/>
            <person name="Grigoriev I.V."/>
            <person name="Martin F.M."/>
            <person name="Hacquard S."/>
        </authorList>
    </citation>
    <scope>NUCLEOTIDE SEQUENCE</scope>
    <source>
        <strain evidence="2">MPI-CAGE-AT-0023</strain>
    </source>
</reference>
<dbReference type="AlphaFoldDB" id="A0A9P9GKB1"/>
<dbReference type="Proteomes" id="UP000720189">
    <property type="component" value="Unassembled WGS sequence"/>
</dbReference>
<sequence length="137" mass="15972">MSQQPAAHNQAQAPNAAGQDDWDEARLEEAMKRLKLLHIKVTSLSTLLFQVRQLNDTIPKMIKPLVQKQPSPDVMFAAFMNSVNEAQANIKEVTDLMRDEKSREIFVQAKKRKEEEPTGIKTWEYYDHPDWFRMDEE</sequence>
<feature type="region of interest" description="Disordered" evidence="1">
    <location>
        <begin position="1"/>
        <end position="21"/>
    </location>
</feature>
<organism evidence="2 3">
    <name type="scientific">Fusarium redolens</name>
    <dbReference type="NCBI Taxonomy" id="48865"/>
    <lineage>
        <taxon>Eukaryota</taxon>
        <taxon>Fungi</taxon>
        <taxon>Dikarya</taxon>
        <taxon>Ascomycota</taxon>
        <taxon>Pezizomycotina</taxon>
        <taxon>Sordariomycetes</taxon>
        <taxon>Hypocreomycetidae</taxon>
        <taxon>Hypocreales</taxon>
        <taxon>Nectriaceae</taxon>
        <taxon>Fusarium</taxon>
        <taxon>Fusarium redolens species complex</taxon>
    </lineage>
</organism>
<evidence type="ECO:0000313" key="2">
    <source>
        <dbReference type="EMBL" id="KAH7241045.1"/>
    </source>
</evidence>
<gene>
    <name evidence="2" type="ORF">BKA55DRAFT_542342</name>
</gene>
<evidence type="ECO:0000256" key="1">
    <source>
        <dbReference type="SAM" id="MobiDB-lite"/>
    </source>
</evidence>
<accession>A0A9P9GKB1</accession>
<keyword evidence="3" id="KW-1185">Reference proteome</keyword>
<dbReference type="RefSeq" id="XP_046046559.1">
    <property type="nucleotide sequence ID" value="XM_046190474.1"/>
</dbReference>
<name>A0A9P9GKB1_FUSRE</name>
<evidence type="ECO:0000313" key="3">
    <source>
        <dbReference type="Proteomes" id="UP000720189"/>
    </source>
</evidence>
<comment type="caution">
    <text evidence="2">The sequence shown here is derived from an EMBL/GenBank/DDBJ whole genome shotgun (WGS) entry which is preliminary data.</text>
</comment>
<proteinExistence type="predicted"/>